<evidence type="ECO:0000313" key="1">
    <source>
        <dbReference type="EMBL" id="GLS23263.1"/>
    </source>
</evidence>
<proteinExistence type="predicted"/>
<reference evidence="2" key="1">
    <citation type="journal article" date="2019" name="Int. J. Syst. Evol. Microbiol.">
        <title>The Global Catalogue of Microorganisms (GCM) 10K type strain sequencing project: providing services to taxonomists for standard genome sequencing and annotation.</title>
        <authorList>
            <consortium name="The Broad Institute Genomics Platform"/>
            <consortium name="The Broad Institute Genome Sequencing Center for Infectious Disease"/>
            <person name="Wu L."/>
            <person name="Ma J."/>
        </authorList>
    </citation>
    <scope>NUCLEOTIDE SEQUENCE [LARGE SCALE GENOMIC DNA]</scope>
    <source>
        <strain evidence="2">NBRC 101365</strain>
    </source>
</reference>
<dbReference type="Proteomes" id="UP001156882">
    <property type="component" value="Unassembled WGS sequence"/>
</dbReference>
<protein>
    <submittedName>
        <fullName evidence="1">Uncharacterized protein</fullName>
    </submittedName>
</protein>
<gene>
    <name evidence="1" type="ORF">GCM10007874_62830</name>
</gene>
<sequence>MYPIPLFKSHVVFGIHDTKSGPIPPLAAGPLRAGCLLGVQSLYGEAHAPTMITATPIIAPLAPPLFLPLQKHFVGGLAPETGG</sequence>
<keyword evidence="2" id="KW-1185">Reference proteome</keyword>
<dbReference type="EMBL" id="BSPC01000069">
    <property type="protein sequence ID" value="GLS23263.1"/>
    <property type="molecule type" value="Genomic_DNA"/>
</dbReference>
<name>A0ABQ6CSJ6_9HYPH</name>
<organism evidence="1 2">
    <name type="scientific">Labrys miyagiensis</name>
    <dbReference type="NCBI Taxonomy" id="346912"/>
    <lineage>
        <taxon>Bacteria</taxon>
        <taxon>Pseudomonadati</taxon>
        <taxon>Pseudomonadota</taxon>
        <taxon>Alphaproteobacteria</taxon>
        <taxon>Hyphomicrobiales</taxon>
        <taxon>Xanthobacteraceae</taxon>
        <taxon>Labrys</taxon>
    </lineage>
</organism>
<accession>A0ABQ6CSJ6</accession>
<evidence type="ECO:0000313" key="2">
    <source>
        <dbReference type="Proteomes" id="UP001156882"/>
    </source>
</evidence>
<comment type="caution">
    <text evidence="1">The sequence shown here is derived from an EMBL/GenBank/DDBJ whole genome shotgun (WGS) entry which is preliminary data.</text>
</comment>